<feature type="domain" description="Nucleoside diphosphate kinase-like" evidence="13">
    <location>
        <begin position="4"/>
        <end position="145"/>
    </location>
</feature>
<comment type="caution">
    <text evidence="14">The sequence shown here is derived from an EMBL/GenBank/DDBJ whole genome shotgun (WGS) entry which is preliminary data.</text>
</comment>
<evidence type="ECO:0000256" key="9">
    <source>
        <dbReference type="ARBA" id="ARBA00023080"/>
    </source>
</evidence>
<evidence type="ECO:0000259" key="13">
    <source>
        <dbReference type="SMART" id="SM00562"/>
    </source>
</evidence>
<dbReference type="SUPFAM" id="SSF54919">
    <property type="entry name" value="Nucleoside diphosphate kinase, NDK"/>
    <property type="match status" value="1"/>
</dbReference>
<dbReference type="AlphaFoldDB" id="A0AAV8Z6U2"/>
<dbReference type="EC" id="2.7.4.6" evidence="12"/>
<gene>
    <name evidence="14" type="ORF">NQ318_022460</name>
</gene>
<dbReference type="PROSITE" id="PS51374">
    <property type="entry name" value="NDPK_LIKE"/>
    <property type="match status" value="1"/>
</dbReference>
<feature type="binding site" evidence="10">
    <location>
        <position position="12"/>
    </location>
    <ligand>
        <name>ATP</name>
        <dbReference type="ChEBI" id="CHEBI:30616"/>
    </ligand>
</feature>
<accession>A0AAV8Z6U2</accession>
<feature type="active site" description="Pros-phosphohistidine intermediate" evidence="10">
    <location>
        <position position="122"/>
    </location>
</feature>
<evidence type="ECO:0000256" key="10">
    <source>
        <dbReference type="PROSITE-ProRule" id="PRU00706"/>
    </source>
</evidence>
<keyword evidence="7 12" id="KW-0067">ATP-binding</keyword>
<dbReference type="SMART" id="SM00562">
    <property type="entry name" value="NDK"/>
    <property type="match status" value="1"/>
</dbReference>
<feature type="binding site" evidence="10">
    <location>
        <position position="119"/>
    </location>
    <ligand>
        <name>ATP</name>
        <dbReference type="ChEBI" id="CHEBI:30616"/>
    </ligand>
</feature>
<dbReference type="PANTHER" id="PTHR46161:SF3">
    <property type="entry name" value="NUCLEOSIDE DIPHOSPHATE KINASE DDB_G0292928-RELATED"/>
    <property type="match status" value="1"/>
</dbReference>
<evidence type="ECO:0000256" key="12">
    <source>
        <dbReference type="RuleBase" id="RU004013"/>
    </source>
</evidence>
<evidence type="ECO:0000256" key="6">
    <source>
        <dbReference type="ARBA" id="ARBA00022777"/>
    </source>
</evidence>
<dbReference type="InterPro" id="IPR034907">
    <property type="entry name" value="NDK-like_dom"/>
</dbReference>
<dbReference type="Gene3D" id="3.30.70.141">
    <property type="entry name" value="Nucleoside diphosphate kinase-like domain"/>
    <property type="match status" value="1"/>
</dbReference>
<keyword evidence="15" id="KW-1185">Reference proteome</keyword>
<dbReference type="EMBL" id="JAPWTK010000014">
    <property type="protein sequence ID" value="KAJ8959198.1"/>
    <property type="molecule type" value="Genomic_DNA"/>
</dbReference>
<reference evidence="14" key="1">
    <citation type="journal article" date="2023" name="Insect Mol. Biol.">
        <title>Genome sequencing provides insights into the evolution of gene families encoding plant cell wall-degrading enzymes in longhorned beetles.</title>
        <authorList>
            <person name="Shin N.R."/>
            <person name="Okamura Y."/>
            <person name="Kirsch R."/>
            <person name="Pauchet Y."/>
        </authorList>
    </citation>
    <scope>NUCLEOTIDE SEQUENCE</scope>
    <source>
        <strain evidence="14">AMC_N1</strain>
    </source>
</reference>
<feature type="binding site" evidence="10">
    <location>
        <position position="109"/>
    </location>
    <ligand>
        <name>ATP</name>
        <dbReference type="ChEBI" id="CHEBI:30616"/>
    </ligand>
</feature>
<evidence type="ECO:0000256" key="1">
    <source>
        <dbReference type="ARBA" id="ARBA00008142"/>
    </source>
</evidence>
<organism evidence="14 15">
    <name type="scientific">Aromia moschata</name>
    <dbReference type="NCBI Taxonomy" id="1265417"/>
    <lineage>
        <taxon>Eukaryota</taxon>
        <taxon>Metazoa</taxon>
        <taxon>Ecdysozoa</taxon>
        <taxon>Arthropoda</taxon>
        <taxon>Hexapoda</taxon>
        <taxon>Insecta</taxon>
        <taxon>Pterygota</taxon>
        <taxon>Neoptera</taxon>
        <taxon>Endopterygota</taxon>
        <taxon>Coleoptera</taxon>
        <taxon>Polyphaga</taxon>
        <taxon>Cucujiformia</taxon>
        <taxon>Chrysomeloidea</taxon>
        <taxon>Cerambycidae</taxon>
        <taxon>Cerambycinae</taxon>
        <taxon>Callichromatini</taxon>
        <taxon>Aromia</taxon>
    </lineage>
</organism>
<name>A0AAV8Z6U2_9CUCU</name>
<dbReference type="InterPro" id="IPR037994">
    <property type="entry name" value="NDPk6"/>
</dbReference>
<feature type="binding site" evidence="10">
    <location>
        <position position="61"/>
    </location>
    <ligand>
        <name>ATP</name>
        <dbReference type="ChEBI" id="CHEBI:30616"/>
    </ligand>
</feature>
<evidence type="ECO:0000313" key="15">
    <source>
        <dbReference type="Proteomes" id="UP001162162"/>
    </source>
</evidence>
<keyword evidence="2" id="KW-0963">Cytoplasm</keyword>
<dbReference type="Pfam" id="PF00334">
    <property type="entry name" value="NDK"/>
    <property type="match status" value="1"/>
</dbReference>
<dbReference type="GO" id="GO:0006241">
    <property type="term" value="P:CTP biosynthetic process"/>
    <property type="evidence" value="ECO:0007669"/>
    <property type="project" value="InterPro"/>
</dbReference>
<evidence type="ECO:0000256" key="2">
    <source>
        <dbReference type="ARBA" id="ARBA00022490"/>
    </source>
</evidence>
<dbReference type="InterPro" id="IPR001564">
    <property type="entry name" value="Nucleoside_diP_kinase"/>
</dbReference>
<evidence type="ECO:0000256" key="4">
    <source>
        <dbReference type="ARBA" id="ARBA00022723"/>
    </source>
</evidence>
<feature type="binding site" evidence="10">
    <location>
        <position position="95"/>
    </location>
    <ligand>
        <name>ATP</name>
        <dbReference type="ChEBI" id="CHEBI:30616"/>
    </ligand>
</feature>
<comment type="catalytic activity">
    <reaction evidence="12">
        <text>a 2'-deoxyribonucleoside 5'-diphosphate + ATP = a 2'-deoxyribonucleoside 5'-triphosphate + ADP</text>
        <dbReference type="Rhea" id="RHEA:44640"/>
        <dbReference type="ChEBI" id="CHEBI:30616"/>
        <dbReference type="ChEBI" id="CHEBI:61560"/>
        <dbReference type="ChEBI" id="CHEBI:73316"/>
        <dbReference type="ChEBI" id="CHEBI:456216"/>
        <dbReference type="EC" id="2.7.4.6"/>
    </reaction>
</comment>
<evidence type="ECO:0000256" key="5">
    <source>
        <dbReference type="ARBA" id="ARBA00022741"/>
    </source>
</evidence>
<dbReference type="GO" id="GO:0046872">
    <property type="term" value="F:metal ion binding"/>
    <property type="evidence" value="ECO:0007669"/>
    <property type="project" value="UniProtKB-KW"/>
</dbReference>
<dbReference type="PANTHER" id="PTHR46161">
    <property type="entry name" value="NUCLEOSIDE DIPHOSPHATE KINASE"/>
    <property type="match status" value="1"/>
</dbReference>
<comment type="similarity">
    <text evidence="1 10 11">Belongs to the NDK family.</text>
</comment>
<evidence type="ECO:0000256" key="7">
    <source>
        <dbReference type="ARBA" id="ARBA00022840"/>
    </source>
</evidence>
<dbReference type="GO" id="GO:0006228">
    <property type="term" value="P:UTP biosynthetic process"/>
    <property type="evidence" value="ECO:0007669"/>
    <property type="project" value="InterPro"/>
</dbReference>
<keyword evidence="3 12" id="KW-0808">Transferase</keyword>
<dbReference type="PRINTS" id="PR01243">
    <property type="entry name" value="NUCDPKINASE"/>
</dbReference>
<dbReference type="GO" id="GO:0005524">
    <property type="term" value="F:ATP binding"/>
    <property type="evidence" value="ECO:0007669"/>
    <property type="project" value="UniProtKB-KW"/>
</dbReference>
<dbReference type="CDD" id="cd04414">
    <property type="entry name" value="NDPk6"/>
    <property type="match status" value="1"/>
</dbReference>
<evidence type="ECO:0000256" key="11">
    <source>
        <dbReference type="RuleBase" id="RU004011"/>
    </source>
</evidence>
<proteinExistence type="inferred from homology"/>
<evidence type="ECO:0000313" key="14">
    <source>
        <dbReference type="EMBL" id="KAJ8959198.1"/>
    </source>
</evidence>
<evidence type="ECO:0000256" key="3">
    <source>
        <dbReference type="ARBA" id="ARBA00022679"/>
    </source>
</evidence>
<evidence type="ECO:0000256" key="8">
    <source>
        <dbReference type="ARBA" id="ARBA00022842"/>
    </source>
</evidence>
<feature type="binding site" evidence="10">
    <location>
        <position position="89"/>
    </location>
    <ligand>
        <name>ATP</name>
        <dbReference type="ChEBI" id="CHEBI:30616"/>
    </ligand>
</feature>
<keyword evidence="6 12" id="KW-0418">Kinase</keyword>
<sequence>MSILQLTLAILKPHIVKHPISLEKIRNIILTSNFKIVKSKRKTITVDEAEEFYEDHKNKFFYNRLITFMTSGPSDLYILAKEDAIKDWRALMGPTKVYRAQFEAPETIRGKYGLSDTRNATHGSDSPESVRREIRIFFPEFDVDKWYSEEEPAFRAKHVTFSDDLFIHKASIS</sequence>
<dbReference type="Proteomes" id="UP001162162">
    <property type="component" value="Unassembled WGS sequence"/>
</dbReference>
<dbReference type="InterPro" id="IPR036850">
    <property type="entry name" value="NDK-like_dom_sf"/>
</dbReference>
<keyword evidence="5 12" id="KW-0547">Nucleotide-binding</keyword>
<keyword evidence="4" id="KW-0479">Metal-binding</keyword>
<dbReference type="InterPro" id="IPR023005">
    <property type="entry name" value="Nucleoside_diP_kinase_AS"/>
</dbReference>
<protein>
    <recommendedName>
        <fullName evidence="12">Nucleoside diphosphate kinase</fullName>
        <ecNumber evidence="12">2.7.4.6</ecNumber>
    </recommendedName>
</protein>
<keyword evidence="8" id="KW-0460">Magnesium</keyword>
<dbReference type="GO" id="GO:0006183">
    <property type="term" value="P:GTP biosynthetic process"/>
    <property type="evidence" value="ECO:0007669"/>
    <property type="project" value="InterPro"/>
</dbReference>
<dbReference type="PROSITE" id="PS00469">
    <property type="entry name" value="NDPK"/>
    <property type="match status" value="1"/>
</dbReference>
<keyword evidence="9" id="KW-0546">Nucleotide metabolism</keyword>
<dbReference type="GO" id="GO:0004550">
    <property type="term" value="F:nucleoside diphosphate kinase activity"/>
    <property type="evidence" value="ECO:0007669"/>
    <property type="project" value="UniProtKB-EC"/>
</dbReference>